<dbReference type="AlphaFoldDB" id="A0A1M2VEV1"/>
<dbReference type="OrthoDB" id="2758814at2759"/>
<keyword evidence="3" id="KW-1185">Reference proteome</keyword>
<comment type="caution">
    <text evidence="2">The sequence shown here is derived from an EMBL/GenBank/DDBJ whole genome shotgun (WGS) entry which is preliminary data.</text>
</comment>
<accession>A0A1M2VEV1</accession>
<feature type="region of interest" description="Disordered" evidence="1">
    <location>
        <begin position="107"/>
        <end position="208"/>
    </location>
</feature>
<organism evidence="2 3">
    <name type="scientific">Trametes pubescens</name>
    <name type="common">White-rot fungus</name>
    <dbReference type="NCBI Taxonomy" id="154538"/>
    <lineage>
        <taxon>Eukaryota</taxon>
        <taxon>Fungi</taxon>
        <taxon>Dikarya</taxon>
        <taxon>Basidiomycota</taxon>
        <taxon>Agaricomycotina</taxon>
        <taxon>Agaricomycetes</taxon>
        <taxon>Polyporales</taxon>
        <taxon>Polyporaceae</taxon>
        <taxon>Trametes</taxon>
    </lineage>
</organism>
<name>A0A1M2VEV1_TRAPU</name>
<gene>
    <name evidence="2" type="ORF">TRAPUB_3060</name>
</gene>
<feature type="compositionally biased region" description="Low complexity" evidence="1">
    <location>
        <begin position="108"/>
        <end position="124"/>
    </location>
</feature>
<reference evidence="2 3" key="1">
    <citation type="submission" date="2016-10" db="EMBL/GenBank/DDBJ databases">
        <title>Genome sequence of the basidiomycete white-rot fungus Trametes pubescens.</title>
        <authorList>
            <person name="Makela M.R."/>
            <person name="Granchi Z."/>
            <person name="Peng M."/>
            <person name="De Vries R.P."/>
            <person name="Grigoriev I."/>
            <person name="Riley R."/>
            <person name="Hilden K."/>
        </authorList>
    </citation>
    <scope>NUCLEOTIDE SEQUENCE [LARGE SCALE GENOMIC DNA]</scope>
    <source>
        <strain evidence="2 3">FBCC735</strain>
    </source>
</reference>
<proteinExistence type="predicted"/>
<dbReference type="EMBL" id="MNAD01001353">
    <property type="protein sequence ID" value="OJT06125.1"/>
    <property type="molecule type" value="Genomic_DNA"/>
</dbReference>
<feature type="compositionally biased region" description="Basic and acidic residues" evidence="1">
    <location>
        <begin position="140"/>
        <end position="159"/>
    </location>
</feature>
<evidence type="ECO:0000313" key="3">
    <source>
        <dbReference type="Proteomes" id="UP000184267"/>
    </source>
</evidence>
<sequence>MANAHLQVETAALSEEHAGPINFITTNPKLPRYAEWKIFVNIVMKELPIMNAYENGWPIAYIVRGHRHLKKKGCAAGLLNWEAKAPLGFSSKRRATLDVSEHPDLRRAAASAVGRPASASAAAKGPPPVVSSRRPAHSPDAGRPRDCTRSARPYDRPRDSTPCPRGSQFLQSVYIRPRPGASSSSTRTGTSSSTAGPSSSASDTGTHDDLEPVREFLRALQPEQSGLLPVLVAKGVRTGADLDGLACMPRERRKRLFVLWLLEEAITQLQFDALDAGFEAMVS</sequence>
<dbReference type="Proteomes" id="UP000184267">
    <property type="component" value="Unassembled WGS sequence"/>
</dbReference>
<evidence type="ECO:0000256" key="1">
    <source>
        <dbReference type="SAM" id="MobiDB-lite"/>
    </source>
</evidence>
<protein>
    <submittedName>
        <fullName evidence="2">Uncharacterized protein</fullName>
    </submittedName>
</protein>
<feature type="compositionally biased region" description="Low complexity" evidence="1">
    <location>
        <begin position="176"/>
        <end position="202"/>
    </location>
</feature>
<evidence type="ECO:0000313" key="2">
    <source>
        <dbReference type="EMBL" id="OJT06125.1"/>
    </source>
</evidence>
<dbReference type="OMA" id="CMPRERR"/>